<organism evidence="2 3">
    <name type="scientific">Frankia torreyi</name>
    <dbReference type="NCBI Taxonomy" id="1856"/>
    <lineage>
        <taxon>Bacteria</taxon>
        <taxon>Bacillati</taxon>
        <taxon>Actinomycetota</taxon>
        <taxon>Actinomycetes</taxon>
        <taxon>Frankiales</taxon>
        <taxon>Frankiaceae</taxon>
        <taxon>Frankia</taxon>
    </lineage>
</organism>
<accession>A0A0D8BKL6</accession>
<dbReference type="OrthoDB" id="3218423at2"/>
<dbReference type="AlphaFoldDB" id="A0A0D8BKL6"/>
<evidence type="ECO:0000256" key="1">
    <source>
        <dbReference type="SAM" id="MobiDB-lite"/>
    </source>
</evidence>
<feature type="compositionally biased region" description="Low complexity" evidence="1">
    <location>
        <begin position="91"/>
        <end position="107"/>
    </location>
</feature>
<name>A0A0D8BKL6_9ACTN</name>
<sequence>MSTATGPVATLDLRSGCRRRVARRPWAPGTLRTLLTRRPRFDVGAAERLLIVDEARTAAAHQAGLAALTTGRPAESVLLVLVGPVPGEITAPGTHGAPAPADTGADPWRGTGAQDEGAQDELFGAVPGDETLPDLDAPYNPAFYAFVDDTAFVDDGSLGDDAPEGSARPTAAAASAAPGSAPTIPAILWVGAVEGRPSAAAVDSAGPALRVLLDALRSPEVFDEVTRAVSAMPGCLAFPGIRAVVGRLPGELLRGLQIGATSWSDAPTDAAVVPELAGEGRLALLDPSSDAATIIAFAPRVARPEPPPPPPETDGAGPADPVGPTIEIVWTAATMLAGVLRLTPARDADVLGVLFPGLRP</sequence>
<gene>
    <name evidence="2" type="ORF">FF36_01267</name>
</gene>
<dbReference type="RefSeq" id="WP_044883984.1">
    <property type="nucleotide sequence ID" value="NZ_JYFN01000006.1"/>
</dbReference>
<keyword evidence="3" id="KW-1185">Reference proteome</keyword>
<feature type="region of interest" description="Disordered" evidence="1">
    <location>
        <begin position="155"/>
        <end position="178"/>
    </location>
</feature>
<dbReference type="EMBL" id="JYFN01000006">
    <property type="protein sequence ID" value="KJE24534.1"/>
    <property type="molecule type" value="Genomic_DNA"/>
</dbReference>
<dbReference type="Proteomes" id="UP000032545">
    <property type="component" value="Unassembled WGS sequence"/>
</dbReference>
<feature type="compositionally biased region" description="Low complexity" evidence="1">
    <location>
        <begin position="164"/>
        <end position="178"/>
    </location>
</feature>
<protein>
    <submittedName>
        <fullName evidence="2">Uncharacterized protein</fullName>
    </submittedName>
</protein>
<evidence type="ECO:0000313" key="3">
    <source>
        <dbReference type="Proteomes" id="UP000032545"/>
    </source>
</evidence>
<comment type="caution">
    <text evidence="2">The sequence shown here is derived from an EMBL/GenBank/DDBJ whole genome shotgun (WGS) entry which is preliminary data.</text>
</comment>
<reference evidence="3" key="1">
    <citation type="submission" date="2015-02" db="EMBL/GenBank/DDBJ databases">
        <title>Draft Genome of Frankia sp. CpI1-S.</title>
        <authorList>
            <person name="Oshone R.T."/>
            <person name="Ngom M."/>
            <person name="Ghodhbane-Gtari F."/>
            <person name="Gtari M."/>
            <person name="Morris K."/>
            <person name="Thomas K."/>
            <person name="Sen A."/>
            <person name="Tisa L.S."/>
        </authorList>
    </citation>
    <scope>NUCLEOTIDE SEQUENCE [LARGE SCALE GENOMIC DNA]</scope>
    <source>
        <strain evidence="3">CpI1-S</strain>
    </source>
</reference>
<reference evidence="2 3" key="2">
    <citation type="journal article" date="2016" name="Genome Announc.">
        <title>Permanent Draft Genome Sequences for Two Variants of Frankia sp. Strain CpI1, the First Frankia Strain Isolated from Root Nodules of Comptonia peregrina.</title>
        <authorList>
            <person name="Oshone R."/>
            <person name="Hurst S.G.IV."/>
            <person name="Abebe-Akele F."/>
            <person name="Simpson S."/>
            <person name="Morris K."/>
            <person name="Thomas W.K."/>
            <person name="Tisa L.S."/>
        </authorList>
    </citation>
    <scope>NUCLEOTIDE SEQUENCE [LARGE SCALE GENOMIC DNA]</scope>
    <source>
        <strain evidence="3">CpI1-S</strain>
    </source>
</reference>
<feature type="region of interest" description="Disordered" evidence="1">
    <location>
        <begin position="91"/>
        <end position="115"/>
    </location>
</feature>
<dbReference type="PATRIC" id="fig|1502723.3.peg.5056"/>
<evidence type="ECO:0000313" key="2">
    <source>
        <dbReference type="EMBL" id="KJE24534.1"/>
    </source>
</evidence>
<proteinExistence type="predicted"/>
<feature type="region of interest" description="Disordered" evidence="1">
    <location>
        <begin position="300"/>
        <end position="323"/>
    </location>
</feature>